<dbReference type="AlphaFoldDB" id="A0A1E4RSB9"/>
<gene>
    <name evidence="3" type="ORF">HYPBUDRAFT_179275</name>
</gene>
<dbReference type="Proteomes" id="UP000095085">
    <property type="component" value="Unassembled WGS sequence"/>
</dbReference>
<feature type="region of interest" description="Disordered" evidence="1">
    <location>
        <begin position="128"/>
        <end position="156"/>
    </location>
</feature>
<protein>
    <recommendedName>
        <fullName evidence="2">Transcription activator GCR1-like domain-containing protein</fullName>
    </recommendedName>
</protein>
<evidence type="ECO:0000259" key="2">
    <source>
        <dbReference type="Pfam" id="PF12550"/>
    </source>
</evidence>
<dbReference type="Pfam" id="PF12550">
    <property type="entry name" value="GCR1_C"/>
    <property type="match status" value="1"/>
</dbReference>
<evidence type="ECO:0000313" key="4">
    <source>
        <dbReference type="Proteomes" id="UP000095085"/>
    </source>
</evidence>
<evidence type="ECO:0000256" key="1">
    <source>
        <dbReference type="SAM" id="MobiDB-lite"/>
    </source>
</evidence>
<reference evidence="4" key="1">
    <citation type="submission" date="2016-05" db="EMBL/GenBank/DDBJ databases">
        <title>Comparative genomics of biotechnologically important yeasts.</title>
        <authorList>
            <consortium name="DOE Joint Genome Institute"/>
            <person name="Riley R."/>
            <person name="Haridas S."/>
            <person name="Wolfe K.H."/>
            <person name="Lopes M.R."/>
            <person name="Hittinger C.T."/>
            <person name="Goker M."/>
            <person name="Salamov A."/>
            <person name="Wisecaver J."/>
            <person name="Long T.M."/>
            <person name="Aerts A.L."/>
            <person name="Barry K."/>
            <person name="Choi C."/>
            <person name="Clum A."/>
            <person name="Coughlan A.Y."/>
            <person name="Deshpande S."/>
            <person name="Douglass A.P."/>
            <person name="Hanson S.J."/>
            <person name="Klenk H.-P."/>
            <person name="Labutti K."/>
            <person name="Lapidus A."/>
            <person name="Lindquist E."/>
            <person name="Lipzen A."/>
            <person name="Meier-Kolthoff J.P."/>
            <person name="Ohm R.A."/>
            <person name="Otillar R.P."/>
            <person name="Pangilinan J."/>
            <person name="Peng Y."/>
            <person name="Rokas A."/>
            <person name="Rosa C.A."/>
            <person name="Scheuner C."/>
            <person name="Sibirny A.A."/>
            <person name="Slot J.C."/>
            <person name="Stielow J.B."/>
            <person name="Sun H."/>
            <person name="Kurtzman C.P."/>
            <person name="Blackwell M."/>
            <person name="Grigoriev I.V."/>
            <person name="Jeffries T.W."/>
        </authorList>
    </citation>
    <scope>NUCLEOTIDE SEQUENCE [LARGE SCALE GENOMIC DNA]</scope>
    <source>
        <strain evidence="4">NRRL Y-1933</strain>
    </source>
</reference>
<sequence>MDMVDITTTFLESQKTPLDVVDSLIPRIIDINQKTYKFIALSQSSILSNFKQLSDLGKKIEGLKVETRDIRLESKNSSESHDKEIPEVKKVVEDINQKLGQLLANSCPSNSGGALAVVPPTFTFVDESQPGDVESSGQSGGPSNFTFVQPGGKKRSKTSLSTYIKKTRVDLAPSSVCYFSMYQSTVPELLEQWYHTVGDVLSIEEIDRKYRNAWRKDVRTRQNYHRRHKIIRWLNSF</sequence>
<name>A0A1E4RSB9_9ASCO</name>
<dbReference type="GeneID" id="30997435"/>
<dbReference type="InterPro" id="IPR022210">
    <property type="entry name" value="TF_GCR1-like"/>
</dbReference>
<accession>A0A1E4RSB9</accession>
<dbReference type="EMBL" id="KV454538">
    <property type="protein sequence ID" value="ODV70153.1"/>
    <property type="molecule type" value="Genomic_DNA"/>
</dbReference>
<feature type="compositionally biased region" description="Polar residues" evidence="1">
    <location>
        <begin position="135"/>
        <end position="147"/>
    </location>
</feature>
<dbReference type="RefSeq" id="XP_020079220.1">
    <property type="nucleotide sequence ID" value="XM_020222886.1"/>
</dbReference>
<organism evidence="3 4">
    <name type="scientific">Hyphopichia burtonii NRRL Y-1933</name>
    <dbReference type="NCBI Taxonomy" id="984485"/>
    <lineage>
        <taxon>Eukaryota</taxon>
        <taxon>Fungi</taxon>
        <taxon>Dikarya</taxon>
        <taxon>Ascomycota</taxon>
        <taxon>Saccharomycotina</taxon>
        <taxon>Pichiomycetes</taxon>
        <taxon>Debaryomycetaceae</taxon>
        <taxon>Hyphopichia</taxon>
    </lineage>
</organism>
<proteinExistence type="predicted"/>
<evidence type="ECO:0000313" key="3">
    <source>
        <dbReference type="EMBL" id="ODV70153.1"/>
    </source>
</evidence>
<feature type="domain" description="Transcription activator GCR1-like" evidence="2">
    <location>
        <begin position="182"/>
        <end position="235"/>
    </location>
</feature>
<keyword evidence="4" id="KW-1185">Reference proteome</keyword>